<dbReference type="CDD" id="cd02869">
    <property type="entry name" value="PseudoU_synth_RluA_like"/>
    <property type="match status" value="1"/>
</dbReference>
<dbReference type="EC" id="5.4.99.-" evidence="7"/>
<dbReference type="InterPro" id="IPR006145">
    <property type="entry name" value="PsdUridine_synth_RsuA/RluA"/>
</dbReference>
<comment type="similarity">
    <text evidence="2 7">Belongs to the pseudouridine synthase RluA family.</text>
</comment>
<dbReference type="NCBIfam" id="TIGR00005">
    <property type="entry name" value="rluA_subfam"/>
    <property type="match status" value="1"/>
</dbReference>
<dbReference type="InterPro" id="IPR020103">
    <property type="entry name" value="PsdUridine_synth_cat_dom_sf"/>
</dbReference>
<dbReference type="PROSITE" id="PS50889">
    <property type="entry name" value="S4"/>
    <property type="match status" value="1"/>
</dbReference>
<feature type="region of interest" description="Disordered" evidence="8">
    <location>
        <begin position="1"/>
        <end position="28"/>
    </location>
</feature>
<dbReference type="PANTHER" id="PTHR21600:SF44">
    <property type="entry name" value="RIBOSOMAL LARGE SUBUNIT PSEUDOURIDINE SYNTHASE D"/>
    <property type="match status" value="1"/>
</dbReference>
<dbReference type="InterPro" id="IPR006224">
    <property type="entry name" value="PsdUridine_synth_RluA-like_CS"/>
</dbReference>
<feature type="domain" description="RNA-binding S4" evidence="9">
    <location>
        <begin position="35"/>
        <end position="99"/>
    </location>
</feature>
<keyword evidence="3 6" id="KW-0694">RNA-binding</keyword>
<evidence type="ECO:0000256" key="8">
    <source>
        <dbReference type="SAM" id="MobiDB-lite"/>
    </source>
</evidence>
<gene>
    <name evidence="10" type="primary">rluD_2</name>
    <name evidence="10" type="ORF">SPTER_20220</name>
</gene>
<dbReference type="GO" id="GO:0120159">
    <property type="term" value="F:rRNA pseudouridine synthase activity"/>
    <property type="evidence" value="ECO:0007669"/>
    <property type="project" value="UniProtKB-ARBA"/>
</dbReference>
<proteinExistence type="inferred from homology"/>
<dbReference type="EMBL" id="CP036259">
    <property type="protein sequence ID" value="QDR80691.1"/>
    <property type="molecule type" value="Genomic_DNA"/>
</dbReference>
<evidence type="ECO:0000256" key="1">
    <source>
        <dbReference type="ARBA" id="ARBA00000073"/>
    </source>
</evidence>
<reference evidence="10 11" key="1">
    <citation type="submission" date="2019-02" db="EMBL/GenBank/DDBJ databases">
        <title>Closed genome of Sporomusa termitida DSM 4440.</title>
        <authorList>
            <person name="Poehlein A."/>
            <person name="Daniel R."/>
        </authorList>
    </citation>
    <scope>NUCLEOTIDE SEQUENCE [LARGE SCALE GENOMIC DNA]</scope>
    <source>
        <strain evidence="10 11">DSM 4440</strain>
    </source>
</reference>
<dbReference type="CDD" id="cd00165">
    <property type="entry name" value="S4"/>
    <property type="match status" value="1"/>
</dbReference>
<feature type="compositionally biased region" description="Basic and acidic residues" evidence="8">
    <location>
        <begin position="1"/>
        <end position="12"/>
    </location>
</feature>
<evidence type="ECO:0000256" key="7">
    <source>
        <dbReference type="RuleBase" id="RU362028"/>
    </source>
</evidence>
<dbReference type="SUPFAM" id="SSF55174">
    <property type="entry name" value="Alpha-L RNA-binding motif"/>
    <property type="match status" value="1"/>
</dbReference>
<evidence type="ECO:0000256" key="6">
    <source>
        <dbReference type="PROSITE-ProRule" id="PRU00182"/>
    </source>
</evidence>
<organism evidence="10 11">
    <name type="scientific">Sporomusa termitida</name>
    <dbReference type="NCBI Taxonomy" id="2377"/>
    <lineage>
        <taxon>Bacteria</taxon>
        <taxon>Bacillati</taxon>
        <taxon>Bacillota</taxon>
        <taxon>Negativicutes</taxon>
        <taxon>Selenomonadales</taxon>
        <taxon>Sporomusaceae</taxon>
        <taxon>Sporomusa</taxon>
    </lineage>
</organism>
<comment type="catalytic activity">
    <reaction evidence="1 7">
        <text>a uridine in RNA = a pseudouridine in RNA</text>
        <dbReference type="Rhea" id="RHEA:48348"/>
        <dbReference type="Rhea" id="RHEA-COMP:12068"/>
        <dbReference type="Rhea" id="RHEA-COMP:12069"/>
        <dbReference type="ChEBI" id="CHEBI:65314"/>
        <dbReference type="ChEBI" id="CHEBI:65315"/>
    </reaction>
</comment>
<dbReference type="Proteomes" id="UP000320776">
    <property type="component" value="Chromosome"/>
</dbReference>
<dbReference type="Gene3D" id="3.10.290.10">
    <property type="entry name" value="RNA-binding S4 domain"/>
    <property type="match status" value="1"/>
</dbReference>
<evidence type="ECO:0000313" key="10">
    <source>
        <dbReference type="EMBL" id="QDR80691.1"/>
    </source>
</evidence>
<feature type="compositionally biased region" description="Polar residues" evidence="8">
    <location>
        <begin position="14"/>
        <end position="27"/>
    </location>
</feature>
<evidence type="ECO:0000313" key="11">
    <source>
        <dbReference type="Proteomes" id="UP000320776"/>
    </source>
</evidence>
<evidence type="ECO:0000256" key="5">
    <source>
        <dbReference type="PIRSR" id="PIRSR606225-1"/>
    </source>
</evidence>
<dbReference type="Gene3D" id="3.30.2350.10">
    <property type="entry name" value="Pseudouridine synthase"/>
    <property type="match status" value="1"/>
</dbReference>
<keyword evidence="4 7" id="KW-0413">Isomerase</keyword>
<dbReference type="GO" id="GO:0000455">
    <property type="term" value="P:enzyme-directed rRNA pseudouridine synthesis"/>
    <property type="evidence" value="ECO:0007669"/>
    <property type="project" value="TreeGrafter"/>
</dbReference>
<dbReference type="SMART" id="SM00363">
    <property type="entry name" value="S4"/>
    <property type="match status" value="1"/>
</dbReference>
<evidence type="ECO:0000256" key="4">
    <source>
        <dbReference type="ARBA" id="ARBA00023235"/>
    </source>
</evidence>
<keyword evidence="11" id="KW-1185">Reference proteome</keyword>
<dbReference type="GO" id="GO:0003723">
    <property type="term" value="F:RNA binding"/>
    <property type="evidence" value="ECO:0007669"/>
    <property type="project" value="UniProtKB-KW"/>
</dbReference>
<sequence>MKIKKNQDRDDTVEQNQTPVSHTTSFAATDEEQGGRLDVLLTNRFPELSRSHLQKLIAGKLVTVNGKAAKANYKAQADDQIMITFPAAKPIEIVAESIPLAILYEDADIIVLNKARGMVVHPAAGNYQGTLVNALLEHCTDLSGINGEIRPGIVHRLDKDTSGVMVAAKNDRAHLDLAEQIKSRTASRKYLAIVHGNIAEEQGIINAPIGRHPSDRKKMAVTFSNSKEAITRFRVVERFVNYTFVECRLQTGRTHQIRVHMQYIDHPVVGDPKYGPEKKRFAIAGQALHSAELSLRHPATGETMIFTAPLPDDMAAILNQLKTSKREEQ</sequence>
<dbReference type="InterPro" id="IPR050188">
    <property type="entry name" value="RluA_PseudoU_synthase"/>
</dbReference>
<dbReference type="InterPro" id="IPR036986">
    <property type="entry name" value="S4_RNA-bd_sf"/>
</dbReference>
<accession>A0A517DTM2</accession>
<evidence type="ECO:0000256" key="2">
    <source>
        <dbReference type="ARBA" id="ARBA00010876"/>
    </source>
</evidence>
<protein>
    <recommendedName>
        <fullName evidence="7">Pseudouridine synthase</fullName>
        <ecNumber evidence="7">5.4.99.-</ecNumber>
    </recommendedName>
</protein>
<dbReference type="Pfam" id="PF00849">
    <property type="entry name" value="PseudoU_synth_2"/>
    <property type="match status" value="1"/>
</dbReference>
<dbReference type="FunFam" id="3.30.2350.10:FF:000006">
    <property type="entry name" value="Pseudouridine synthase"/>
    <property type="match status" value="1"/>
</dbReference>
<dbReference type="KEGG" id="sted:SPTER_20220"/>
<dbReference type="PANTHER" id="PTHR21600">
    <property type="entry name" value="MITOCHONDRIAL RNA PSEUDOURIDINE SYNTHASE"/>
    <property type="match status" value="1"/>
</dbReference>
<feature type="active site" evidence="5">
    <location>
        <position position="158"/>
    </location>
</feature>
<evidence type="ECO:0000259" key="9">
    <source>
        <dbReference type="SMART" id="SM00363"/>
    </source>
</evidence>
<comment type="function">
    <text evidence="7">Responsible for synthesis of pseudouridine from uracil.</text>
</comment>
<dbReference type="PROSITE" id="PS01129">
    <property type="entry name" value="PSI_RLU"/>
    <property type="match status" value="1"/>
</dbReference>
<name>A0A517DTM2_9FIRM</name>
<dbReference type="OrthoDB" id="9807829at2"/>
<dbReference type="SUPFAM" id="SSF55120">
    <property type="entry name" value="Pseudouridine synthase"/>
    <property type="match status" value="1"/>
</dbReference>
<dbReference type="AlphaFoldDB" id="A0A517DTM2"/>
<dbReference type="InterPro" id="IPR006225">
    <property type="entry name" value="PsdUridine_synth_RluC/D"/>
</dbReference>
<dbReference type="RefSeq" id="WP_144350277.1">
    <property type="nucleotide sequence ID" value="NZ_CP036259.1"/>
</dbReference>
<dbReference type="InterPro" id="IPR002942">
    <property type="entry name" value="S4_RNA-bd"/>
</dbReference>
<evidence type="ECO:0000256" key="3">
    <source>
        <dbReference type="ARBA" id="ARBA00022884"/>
    </source>
</evidence>
<dbReference type="Pfam" id="PF01479">
    <property type="entry name" value="S4"/>
    <property type="match status" value="1"/>
</dbReference>